<dbReference type="GO" id="GO:0009103">
    <property type="term" value="P:lipopolysaccharide biosynthetic process"/>
    <property type="evidence" value="ECO:0007669"/>
    <property type="project" value="TreeGrafter"/>
</dbReference>
<comment type="caution">
    <text evidence="4">The sequence shown here is derived from an EMBL/GenBank/DDBJ whole genome shotgun (WGS) entry which is preliminary data.</text>
</comment>
<keyword evidence="1 4" id="KW-0808">Transferase</keyword>
<feature type="domain" description="Glycosyltransferase subfamily 4-like N-terminal" evidence="3">
    <location>
        <begin position="22"/>
        <end position="153"/>
    </location>
</feature>
<dbReference type="Gene3D" id="3.40.50.2000">
    <property type="entry name" value="Glycogen Phosphorylase B"/>
    <property type="match status" value="2"/>
</dbReference>
<evidence type="ECO:0000259" key="3">
    <source>
        <dbReference type="Pfam" id="PF13439"/>
    </source>
</evidence>
<dbReference type="InterPro" id="IPR028098">
    <property type="entry name" value="Glyco_trans_4-like_N"/>
</dbReference>
<evidence type="ECO:0000313" key="4">
    <source>
        <dbReference type="EMBL" id="HHS01684.1"/>
    </source>
</evidence>
<evidence type="ECO:0000256" key="1">
    <source>
        <dbReference type="ARBA" id="ARBA00022679"/>
    </source>
</evidence>
<dbReference type="SUPFAM" id="SSF53756">
    <property type="entry name" value="UDP-Glycosyltransferase/glycogen phosphorylase"/>
    <property type="match status" value="1"/>
</dbReference>
<dbReference type="GO" id="GO:0016757">
    <property type="term" value="F:glycosyltransferase activity"/>
    <property type="evidence" value="ECO:0007669"/>
    <property type="project" value="InterPro"/>
</dbReference>
<dbReference type="EMBL" id="DRUZ01000052">
    <property type="protein sequence ID" value="HHS01684.1"/>
    <property type="molecule type" value="Genomic_DNA"/>
</dbReference>
<name>A0A7C5V0W0_9FIRM</name>
<dbReference type="PANTHER" id="PTHR46401:SF2">
    <property type="entry name" value="GLYCOSYLTRANSFERASE WBBK-RELATED"/>
    <property type="match status" value="1"/>
</dbReference>
<reference evidence="4" key="1">
    <citation type="journal article" date="2020" name="mSystems">
        <title>Genome- and Community-Level Interaction Insights into Carbon Utilization and Element Cycling Functions of Hydrothermarchaeota in Hydrothermal Sediment.</title>
        <authorList>
            <person name="Zhou Z."/>
            <person name="Liu Y."/>
            <person name="Xu W."/>
            <person name="Pan J."/>
            <person name="Luo Z.H."/>
            <person name="Li M."/>
        </authorList>
    </citation>
    <scope>NUCLEOTIDE SEQUENCE [LARGE SCALE GENOMIC DNA]</scope>
    <source>
        <strain evidence="4">SpSt-102</strain>
    </source>
</reference>
<protein>
    <submittedName>
        <fullName evidence="4">Glycosyltransferase</fullName>
    </submittedName>
</protein>
<proteinExistence type="predicted"/>
<dbReference type="AlphaFoldDB" id="A0A7C5V0W0"/>
<evidence type="ECO:0000259" key="2">
    <source>
        <dbReference type="Pfam" id="PF00534"/>
    </source>
</evidence>
<dbReference type="PANTHER" id="PTHR46401">
    <property type="entry name" value="GLYCOSYLTRANSFERASE WBBK-RELATED"/>
    <property type="match status" value="1"/>
</dbReference>
<dbReference type="Pfam" id="PF13439">
    <property type="entry name" value="Glyco_transf_4"/>
    <property type="match status" value="1"/>
</dbReference>
<feature type="domain" description="Glycosyl transferase family 1" evidence="2">
    <location>
        <begin position="183"/>
        <end position="331"/>
    </location>
</feature>
<dbReference type="InterPro" id="IPR001296">
    <property type="entry name" value="Glyco_trans_1"/>
</dbReference>
<sequence length="366" mass="43012">MKKVLVLSSAHPWDDERVFNKITKSLSKKYETALCAVADKQFFEVDQIKIFGLPKLPRSKRYKNYLKIIKIVKEFKPDIIHFHDPDLLILSLYFKFLLKKKVIYDIHEDYQLAFKDRRYFPEPFSTMFSIFFNFVEKNISKLLDGVVTVTEDIYTKFNCKNKEVIKNYPVIDTFPEEKNAPLDGTLNLIYIGSVSQSRGITNLILAVKSLHELDIRLDIVGPAENQKYFEEIKKYEDKKIKIWGRAPKKDIPGILKNAHVGFVTLLPLSRYKTSLPLKLFEYMAAKVAVVASNFELWRRIVEEADCGVLVDPTDIQSICQAILFFYNNRDQVIKKGLNGYKAFMEKYNWEKEEKKLFQFYERIVEY</sequence>
<dbReference type="Pfam" id="PF00534">
    <property type="entry name" value="Glycos_transf_1"/>
    <property type="match status" value="1"/>
</dbReference>
<dbReference type="CDD" id="cd03794">
    <property type="entry name" value="GT4_WbuB-like"/>
    <property type="match status" value="1"/>
</dbReference>
<accession>A0A7C5V0W0</accession>
<gene>
    <name evidence="4" type="ORF">ENL71_04025</name>
</gene>
<organism evidence="4">
    <name type="scientific">Caldicellulosiruptor owensensis</name>
    <dbReference type="NCBI Taxonomy" id="55205"/>
    <lineage>
        <taxon>Bacteria</taxon>
        <taxon>Bacillati</taxon>
        <taxon>Bacillota</taxon>
        <taxon>Bacillota incertae sedis</taxon>
        <taxon>Caldicellulosiruptorales</taxon>
        <taxon>Caldicellulosiruptoraceae</taxon>
        <taxon>Caldicellulosiruptor</taxon>
    </lineage>
</organism>